<dbReference type="InterPro" id="IPR037682">
    <property type="entry name" value="TonB_C"/>
</dbReference>
<dbReference type="SUPFAM" id="SSF74653">
    <property type="entry name" value="TolA/TonB C-terminal domain"/>
    <property type="match status" value="1"/>
</dbReference>
<dbReference type="NCBIfam" id="TIGR01352">
    <property type="entry name" value="tonB_Cterm"/>
    <property type="match status" value="1"/>
</dbReference>
<dbReference type="InterPro" id="IPR051045">
    <property type="entry name" value="TonB-dependent_transducer"/>
</dbReference>
<keyword evidence="7" id="KW-0653">Protein transport</keyword>
<evidence type="ECO:0000256" key="7">
    <source>
        <dbReference type="ARBA" id="ARBA00022927"/>
    </source>
</evidence>
<organism evidence="11 12">
    <name type="scientific">Hymenobacter duratus</name>
    <dbReference type="NCBI Taxonomy" id="2771356"/>
    <lineage>
        <taxon>Bacteria</taxon>
        <taxon>Pseudomonadati</taxon>
        <taxon>Bacteroidota</taxon>
        <taxon>Cytophagia</taxon>
        <taxon>Cytophagales</taxon>
        <taxon>Hymenobacteraceae</taxon>
        <taxon>Hymenobacter</taxon>
    </lineage>
</organism>
<comment type="similarity">
    <text evidence="2">Belongs to the TonB family.</text>
</comment>
<evidence type="ECO:0000256" key="1">
    <source>
        <dbReference type="ARBA" id="ARBA00004383"/>
    </source>
</evidence>
<keyword evidence="5" id="KW-0997">Cell inner membrane</keyword>
<evidence type="ECO:0000256" key="9">
    <source>
        <dbReference type="ARBA" id="ARBA00023136"/>
    </source>
</evidence>
<evidence type="ECO:0000256" key="3">
    <source>
        <dbReference type="ARBA" id="ARBA00022448"/>
    </source>
</evidence>
<evidence type="ECO:0000256" key="5">
    <source>
        <dbReference type="ARBA" id="ARBA00022519"/>
    </source>
</evidence>
<reference evidence="11 12" key="1">
    <citation type="submission" date="2020-09" db="EMBL/GenBank/DDBJ databases">
        <authorList>
            <person name="Kim M.K."/>
        </authorList>
    </citation>
    <scope>NUCLEOTIDE SEQUENCE [LARGE SCALE GENOMIC DNA]</scope>
    <source>
        <strain evidence="11 12">BT646</strain>
    </source>
</reference>
<keyword evidence="12" id="KW-1185">Reference proteome</keyword>
<accession>A0ABR8JBD7</accession>
<evidence type="ECO:0000313" key="11">
    <source>
        <dbReference type="EMBL" id="MBD2714004.1"/>
    </source>
</evidence>
<evidence type="ECO:0000256" key="4">
    <source>
        <dbReference type="ARBA" id="ARBA00022475"/>
    </source>
</evidence>
<name>A0ABR8JBD7_9BACT</name>
<dbReference type="PANTHER" id="PTHR33446">
    <property type="entry name" value="PROTEIN TONB-RELATED"/>
    <property type="match status" value="1"/>
</dbReference>
<dbReference type="RefSeq" id="WP_190783129.1">
    <property type="nucleotide sequence ID" value="NZ_JACWZZ010000001.1"/>
</dbReference>
<dbReference type="EMBL" id="JACWZZ010000001">
    <property type="protein sequence ID" value="MBD2714004.1"/>
    <property type="molecule type" value="Genomic_DNA"/>
</dbReference>
<dbReference type="Gene3D" id="3.30.1150.10">
    <property type="match status" value="1"/>
</dbReference>
<evidence type="ECO:0000313" key="12">
    <source>
        <dbReference type="Proteomes" id="UP000642468"/>
    </source>
</evidence>
<proteinExistence type="inferred from homology"/>
<evidence type="ECO:0000259" key="10">
    <source>
        <dbReference type="Pfam" id="PF03544"/>
    </source>
</evidence>
<evidence type="ECO:0000256" key="6">
    <source>
        <dbReference type="ARBA" id="ARBA00022692"/>
    </source>
</evidence>
<dbReference type="PANTHER" id="PTHR33446:SF2">
    <property type="entry name" value="PROTEIN TONB"/>
    <property type="match status" value="1"/>
</dbReference>
<comment type="subcellular location">
    <subcellularLocation>
        <location evidence="1">Cell inner membrane</location>
        <topology evidence="1">Single-pass membrane protein</topology>
        <orientation evidence="1">Periplasmic side</orientation>
    </subcellularLocation>
</comment>
<keyword evidence="6" id="KW-0812">Transmembrane</keyword>
<feature type="domain" description="TonB C-terminal" evidence="10">
    <location>
        <begin position="194"/>
        <end position="258"/>
    </location>
</feature>
<keyword evidence="9" id="KW-0472">Membrane</keyword>
<dbReference type="Pfam" id="PF03544">
    <property type="entry name" value="TonB_C"/>
    <property type="match status" value="1"/>
</dbReference>
<dbReference type="Proteomes" id="UP000642468">
    <property type="component" value="Unassembled WGS sequence"/>
</dbReference>
<gene>
    <name evidence="11" type="ORF">IC231_03040</name>
</gene>
<evidence type="ECO:0000256" key="2">
    <source>
        <dbReference type="ARBA" id="ARBA00006555"/>
    </source>
</evidence>
<protein>
    <submittedName>
        <fullName evidence="11">TonB family protein</fullName>
    </submittedName>
</protein>
<keyword evidence="4" id="KW-1003">Cell membrane</keyword>
<dbReference type="InterPro" id="IPR006260">
    <property type="entry name" value="TonB/TolA_C"/>
</dbReference>
<keyword evidence="3" id="KW-0813">Transport</keyword>
<evidence type="ECO:0000256" key="8">
    <source>
        <dbReference type="ARBA" id="ARBA00022989"/>
    </source>
</evidence>
<comment type="caution">
    <text evidence="11">The sequence shown here is derived from an EMBL/GenBank/DDBJ whole genome shotgun (WGS) entry which is preliminary data.</text>
</comment>
<sequence>MLDLPILNVHLQPCHEDWQQMTPVAQGHHCASCQRTVLDFTDATQSDLEAARAASPDGRLCGRFRAEQLTAPPRLRPKLRKFLVALVLVCGLGLTSQEAWAQVQCFGSSPPTHLVLHRPQELNPAILAVRANALHTFRQRAVRQASLRDLPAQVPEPHTVVLGMVGTEPMPSFPGGQDSLVAYLKRNLRYPASTTAEGKVFVSFVITQTGHITQAKVLKGVNPILDAEALWVVRQMPRWIQPSQQHTIEASYTLPITFSQK</sequence>
<keyword evidence="8" id="KW-1133">Transmembrane helix</keyword>